<keyword evidence="3" id="KW-1185">Reference proteome</keyword>
<evidence type="ECO:0000313" key="2">
    <source>
        <dbReference type="EMBL" id="MFD1340993.1"/>
    </source>
</evidence>
<dbReference type="Proteomes" id="UP001597135">
    <property type="component" value="Unassembled WGS sequence"/>
</dbReference>
<dbReference type="RefSeq" id="WP_386801050.1">
    <property type="nucleotide sequence ID" value="NZ_JBHTMU010000001.1"/>
</dbReference>
<accession>A0ABW3ZD75</accession>
<feature type="transmembrane region" description="Helical" evidence="1">
    <location>
        <begin position="112"/>
        <end position="145"/>
    </location>
</feature>
<dbReference type="EMBL" id="JBHTMU010000001">
    <property type="protein sequence ID" value="MFD1340993.1"/>
    <property type="molecule type" value="Genomic_DNA"/>
</dbReference>
<sequence length="152" mass="15202">MTRTAPRPVATTLSLILGCGAIAVAMVTILAGPFAPQPDAANSLGEFAGSALKAAWGSMTDKPVAAPPPEAAPWDIDRVLAMTVSVAGAAALATALFALVRGEPWKPATATATVAVAAIALPFAWQVALLICGAIIIAAFFGAIAEVFDFGG</sequence>
<feature type="transmembrane region" description="Helical" evidence="1">
    <location>
        <begin position="79"/>
        <end position="100"/>
    </location>
</feature>
<comment type="caution">
    <text evidence="2">The sequence shown here is derived from an EMBL/GenBank/DDBJ whole genome shotgun (WGS) entry which is preliminary data.</text>
</comment>
<name>A0ABW3ZD75_9RHOB</name>
<dbReference type="PROSITE" id="PS51257">
    <property type="entry name" value="PROKAR_LIPOPROTEIN"/>
    <property type="match status" value="1"/>
</dbReference>
<gene>
    <name evidence="2" type="ORF">ACFQ4E_01005</name>
</gene>
<keyword evidence="1" id="KW-0812">Transmembrane</keyword>
<evidence type="ECO:0000313" key="3">
    <source>
        <dbReference type="Proteomes" id="UP001597135"/>
    </source>
</evidence>
<evidence type="ECO:0000256" key="1">
    <source>
        <dbReference type="SAM" id="Phobius"/>
    </source>
</evidence>
<evidence type="ECO:0008006" key="4">
    <source>
        <dbReference type="Google" id="ProtNLM"/>
    </source>
</evidence>
<protein>
    <recommendedName>
        <fullName evidence="4">Tripartite tricarboxylate transporter TctB family protein</fullName>
    </recommendedName>
</protein>
<organism evidence="2 3">
    <name type="scientific">Litorisediminicola beolgyonensis</name>
    <dbReference type="NCBI Taxonomy" id="1173614"/>
    <lineage>
        <taxon>Bacteria</taxon>
        <taxon>Pseudomonadati</taxon>
        <taxon>Pseudomonadota</taxon>
        <taxon>Alphaproteobacteria</taxon>
        <taxon>Rhodobacterales</taxon>
        <taxon>Paracoccaceae</taxon>
        <taxon>Litorisediminicola</taxon>
    </lineage>
</organism>
<reference evidence="3" key="1">
    <citation type="journal article" date="2019" name="Int. J. Syst. Evol. Microbiol.">
        <title>The Global Catalogue of Microorganisms (GCM) 10K type strain sequencing project: providing services to taxonomists for standard genome sequencing and annotation.</title>
        <authorList>
            <consortium name="The Broad Institute Genomics Platform"/>
            <consortium name="The Broad Institute Genome Sequencing Center for Infectious Disease"/>
            <person name="Wu L."/>
            <person name="Ma J."/>
        </authorList>
    </citation>
    <scope>NUCLEOTIDE SEQUENCE [LARGE SCALE GENOMIC DNA]</scope>
    <source>
        <strain evidence="3">CCUG 62953</strain>
    </source>
</reference>
<feature type="transmembrane region" description="Helical" evidence="1">
    <location>
        <begin position="12"/>
        <end position="35"/>
    </location>
</feature>
<proteinExistence type="predicted"/>
<keyword evidence="1" id="KW-1133">Transmembrane helix</keyword>
<keyword evidence="1" id="KW-0472">Membrane</keyword>